<feature type="domain" description="Swt1-like HEPN" evidence="1">
    <location>
        <begin position="67"/>
        <end position="192"/>
    </location>
</feature>
<keyword evidence="3" id="KW-1185">Reference proteome</keyword>
<dbReference type="RefSeq" id="WP_354462848.1">
    <property type="nucleotide sequence ID" value="NZ_JBEWSZ010000002.1"/>
</dbReference>
<proteinExistence type="predicted"/>
<accession>A0ABV2DLA4</accession>
<dbReference type="Proteomes" id="UP001548832">
    <property type="component" value="Unassembled WGS sequence"/>
</dbReference>
<name>A0ABV2DLA4_9HYPH</name>
<comment type="caution">
    <text evidence="2">The sequence shown here is derived from an EMBL/GenBank/DDBJ whole genome shotgun (WGS) entry which is preliminary data.</text>
</comment>
<reference evidence="2 3" key="1">
    <citation type="submission" date="2024-06" db="EMBL/GenBank/DDBJ databases">
        <authorList>
            <person name="Kim D.-U."/>
        </authorList>
    </citation>
    <scope>NUCLEOTIDE SEQUENCE [LARGE SCALE GENOMIC DNA]</scope>
    <source>
        <strain evidence="2 3">KACC15460</strain>
    </source>
</reference>
<organism evidence="2 3">
    <name type="scientific">Mesorhizobium shangrilense</name>
    <dbReference type="NCBI Taxonomy" id="460060"/>
    <lineage>
        <taxon>Bacteria</taxon>
        <taxon>Pseudomonadati</taxon>
        <taxon>Pseudomonadota</taxon>
        <taxon>Alphaproteobacteria</taxon>
        <taxon>Hyphomicrobiales</taxon>
        <taxon>Phyllobacteriaceae</taxon>
        <taxon>Mesorhizobium</taxon>
    </lineage>
</organism>
<evidence type="ECO:0000313" key="3">
    <source>
        <dbReference type="Proteomes" id="UP001548832"/>
    </source>
</evidence>
<protein>
    <submittedName>
        <fullName evidence="2">Swt1 family HEPN domain-containing protein</fullName>
    </submittedName>
</protein>
<dbReference type="InterPro" id="IPR041650">
    <property type="entry name" value="HEPN_Swt1"/>
</dbReference>
<dbReference type="EMBL" id="JBEWSZ010000002">
    <property type="protein sequence ID" value="MET2830790.1"/>
    <property type="molecule type" value="Genomic_DNA"/>
</dbReference>
<gene>
    <name evidence="2" type="ORF">ABVQ20_27760</name>
</gene>
<dbReference type="Pfam" id="PF18731">
    <property type="entry name" value="HEPN_Swt1"/>
    <property type="match status" value="1"/>
</dbReference>
<evidence type="ECO:0000259" key="1">
    <source>
        <dbReference type="Pfam" id="PF18731"/>
    </source>
</evidence>
<evidence type="ECO:0000313" key="2">
    <source>
        <dbReference type="EMBL" id="MET2830790.1"/>
    </source>
</evidence>
<sequence length="196" mass="22746">MIDLQRLELFVLKCAVIQADVEKFGRIDNPIAGWDSSVSDSGYDEYVSQFSEDSRSGARKMASYYELFYLIENDIRRIIHETLEESHGRSWWDVCVDQAVKDEVEKNRKRELELALSIRSEREIDYTTFGQLGDIIRKNWTNFAGIMSNQPALSRVLHQLNVLRGTIAHCGFLAEDEVDRLHLTIKDWFRVMAGPR</sequence>